<dbReference type="WBParaSite" id="nRc.2.0.1.t47408-RA">
    <property type="protein sequence ID" value="nRc.2.0.1.t47408-RA"/>
    <property type="gene ID" value="nRc.2.0.1.g47408"/>
</dbReference>
<sequence>MADYSNPNTKNISFQKYKASDLKANYSKDTKNIFSAFNTTLKTSPNEPAPTFFKIFTSDSSYLYLGARIGLSNKCSRFSPRPTLVTKWNLTRPSKVANDWLDVAAVDLFQLHWSLPPISHGAGERLFDFANADQTFDVVI</sequence>
<dbReference type="Proteomes" id="UP000887565">
    <property type="component" value="Unplaced"/>
</dbReference>
<reference evidence="2" key="1">
    <citation type="submission" date="2022-11" db="UniProtKB">
        <authorList>
            <consortium name="WormBaseParasite"/>
        </authorList>
    </citation>
    <scope>IDENTIFICATION</scope>
</reference>
<keyword evidence="1" id="KW-1185">Reference proteome</keyword>
<dbReference type="AlphaFoldDB" id="A0A915LAK8"/>
<accession>A0A915LAK8</accession>
<protein>
    <submittedName>
        <fullName evidence="2">Uncharacterized protein</fullName>
    </submittedName>
</protein>
<proteinExistence type="predicted"/>
<organism evidence="1 2">
    <name type="scientific">Romanomermis culicivorax</name>
    <name type="common">Nematode worm</name>
    <dbReference type="NCBI Taxonomy" id="13658"/>
    <lineage>
        <taxon>Eukaryota</taxon>
        <taxon>Metazoa</taxon>
        <taxon>Ecdysozoa</taxon>
        <taxon>Nematoda</taxon>
        <taxon>Enoplea</taxon>
        <taxon>Dorylaimia</taxon>
        <taxon>Mermithida</taxon>
        <taxon>Mermithoidea</taxon>
        <taxon>Mermithidae</taxon>
        <taxon>Romanomermis</taxon>
    </lineage>
</organism>
<evidence type="ECO:0000313" key="2">
    <source>
        <dbReference type="WBParaSite" id="nRc.2.0.1.t47408-RA"/>
    </source>
</evidence>
<evidence type="ECO:0000313" key="1">
    <source>
        <dbReference type="Proteomes" id="UP000887565"/>
    </source>
</evidence>
<name>A0A915LAK8_ROMCU</name>